<dbReference type="STRING" id="138074.SYMBAF_110271"/>
<dbReference type="Proteomes" id="UP000042738">
    <property type="component" value="Chromosome"/>
</dbReference>
<dbReference type="InterPro" id="IPR047812">
    <property type="entry name" value="YshB"/>
</dbReference>
<dbReference type="RefSeq" id="WP_152609042.1">
    <property type="nucleotide sequence ID" value="NZ_CAXKXZ010000011.1"/>
</dbReference>
<protein>
    <submittedName>
        <fullName evidence="1">YshB family small membrane protein</fullName>
    </submittedName>
</protein>
<evidence type="ECO:0000313" key="1">
    <source>
        <dbReference type="EMBL" id="QLH64103.1"/>
    </source>
</evidence>
<accession>A0A068Z5U2</accession>
<dbReference type="EMBL" id="CP050855">
    <property type="protein sequence ID" value="QLH64103.1"/>
    <property type="molecule type" value="Genomic_DNA"/>
</dbReference>
<proteinExistence type="predicted"/>
<reference evidence="1 2" key="1">
    <citation type="journal article" date="2014" name="Genome Announc.">
        <title>Whole-Genome Sequence of Serratia symbiotica Strain CWBI-2.3T, a Free-Living Symbiont of the Black Bean Aphid Aphis fabae.</title>
        <authorList>
            <person name="Foray V."/>
            <person name="Grigorescu A.S."/>
            <person name="Sabri A."/>
            <person name="Haubruge E."/>
            <person name="Lognay G."/>
            <person name="Francis F."/>
            <person name="Fauconnier M.L."/>
            <person name="Hance T."/>
            <person name="Thonart P."/>
        </authorList>
    </citation>
    <scope>NUCLEOTIDE SEQUENCE [LARGE SCALE GENOMIC DNA]</scope>
    <source>
        <strain evidence="1">CWBI-2.3</strain>
    </source>
</reference>
<gene>
    <name evidence="1" type="primary">yshB</name>
    <name evidence="1" type="ORF">SYMBAF_15790</name>
</gene>
<organism evidence="1 2">
    <name type="scientific">Serratia symbiotica</name>
    <dbReference type="NCBI Taxonomy" id="138074"/>
    <lineage>
        <taxon>Bacteria</taxon>
        <taxon>Pseudomonadati</taxon>
        <taxon>Pseudomonadota</taxon>
        <taxon>Gammaproteobacteria</taxon>
        <taxon>Enterobacterales</taxon>
        <taxon>Yersiniaceae</taxon>
        <taxon>Serratia</taxon>
    </lineage>
</organism>
<dbReference type="AlphaFoldDB" id="A0A068Z5U2"/>
<name>A0A068Z5U2_9GAMM</name>
<sequence length="40" mass="4108">MQGSFIELISQGAELGAAACHNPQVAIAAVLCATLINFFS</sequence>
<dbReference type="GeneID" id="93737944"/>
<evidence type="ECO:0000313" key="2">
    <source>
        <dbReference type="Proteomes" id="UP000042738"/>
    </source>
</evidence>
<dbReference type="NCBIfam" id="NF033841">
    <property type="entry name" value="small_YshB"/>
    <property type="match status" value="1"/>
</dbReference>